<name>X1T514_9ZZZZ</name>
<dbReference type="AlphaFoldDB" id="X1T514"/>
<dbReference type="InterPro" id="IPR027417">
    <property type="entry name" value="P-loop_NTPase"/>
</dbReference>
<protein>
    <submittedName>
        <fullName evidence="1">Uncharacterized protein</fullName>
    </submittedName>
</protein>
<organism evidence="1">
    <name type="scientific">marine sediment metagenome</name>
    <dbReference type="NCBI Taxonomy" id="412755"/>
    <lineage>
        <taxon>unclassified sequences</taxon>
        <taxon>metagenomes</taxon>
        <taxon>ecological metagenomes</taxon>
    </lineage>
</organism>
<comment type="caution">
    <text evidence="1">The sequence shown here is derived from an EMBL/GenBank/DDBJ whole genome shotgun (WGS) entry which is preliminary data.</text>
</comment>
<reference evidence="1" key="1">
    <citation type="journal article" date="2014" name="Front. Microbiol.">
        <title>High frequency of phylogenetically diverse reductive dehalogenase-homologous genes in deep subseafloor sedimentary metagenomes.</title>
        <authorList>
            <person name="Kawai M."/>
            <person name="Futagami T."/>
            <person name="Toyoda A."/>
            <person name="Takaki Y."/>
            <person name="Nishi S."/>
            <person name="Hori S."/>
            <person name="Arai W."/>
            <person name="Tsubouchi T."/>
            <person name="Morono Y."/>
            <person name="Uchiyama I."/>
            <person name="Ito T."/>
            <person name="Fujiyama A."/>
            <person name="Inagaki F."/>
            <person name="Takami H."/>
        </authorList>
    </citation>
    <scope>NUCLEOTIDE SEQUENCE</scope>
    <source>
        <strain evidence="1">Expedition CK06-06</strain>
    </source>
</reference>
<evidence type="ECO:0000313" key="1">
    <source>
        <dbReference type="EMBL" id="GAJ00334.1"/>
    </source>
</evidence>
<dbReference type="Gene3D" id="3.40.50.300">
    <property type="entry name" value="P-loop containing nucleotide triphosphate hydrolases"/>
    <property type="match status" value="1"/>
</dbReference>
<accession>X1T514</accession>
<dbReference type="SUPFAM" id="SSF52540">
    <property type="entry name" value="P-loop containing nucleoside triphosphate hydrolases"/>
    <property type="match status" value="1"/>
</dbReference>
<dbReference type="EMBL" id="BARW01019876">
    <property type="protein sequence ID" value="GAJ00334.1"/>
    <property type="molecule type" value="Genomic_DNA"/>
</dbReference>
<sequence length="220" mass="25134">MASEQAEEAWILGFYETRREAIIAEMVLQGKYGLPSATFEVTQRGHLLLTQDLHHIHNEISQQVSARVQALFADRGLDPAYPLYSRIEGHRVIRTGYAFETRAANLIPGLMEIPTLPDPQYQGHRHKPTWEPFSVAREHYRGQVYSLNVLPHGHYVSGGAIVHNSVKGMEADYVAVCPDMSKKTWLSWQRLPDEEKRVWYVAATRARQGLLLIHPESEYC</sequence>
<proteinExistence type="predicted"/>
<gene>
    <name evidence="1" type="ORF">S12H4_33683</name>
</gene>
<dbReference type="PROSITE" id="PS50818">
    <property type="entry name" value="INTEIN_C_TER"/>
    <property type="match status" value="1"/>
</dbReference>
<dbReference type="InterPro" id="IPR030934">
    <property type="entry name" value="Intein_C"/>
</dbReference>
<feature type="non-terminal residue" evidence="1">
    <location>
        <position position="220"/>
    </location>
</feature>